<evidence type="ECO:0000313" key="2">
    <source>
        <dbReference type="EMBL" id="QJB70391.1"/>
    </source>
</evidence>
<sequence length="171" mass="18843">MNKVPGHFVSVLFLLALLVFAAPAPSNAQSTEPPVASQPVPNGLELSKLIWSTMAAIDHANQSGNYSVLRDNAAPGFQMLNNASNLSQIFTSIRESRIDLSNTLLLAPMYSAPPTVVERDVIRVQGYFGLRPTAISFDLYYQWVQGRWRLYGVSIGQESIAKIQPEVPLRK</sequence>
<gene>
    <name evidence="2" type="ORF">HF685_14885</name>
</gene>
<reference evidence="2 3" key="1">
    <citation type="submission" date="2020-04" db="EMBL/GenBank/DDBJ databases">
        <title>Genome sequence for Sphingorhabdus sp. strain M1.</title>
        <authorList>
            <person name="Park S.-J."/>
        </authorList>
    </citation>
    <scope>NUCLEOTIDE SEQUENCE [LARGE SCALE GENOMIC DNA]</scope>
    <source>
        <strain evidence="2 3">JK6</strain>
    </source>
</reference>
<feature type="signal peptide" evidence="1">
    <location>
        <begin position="1"/>
        <end position="21"/>
    </location>
</feature>
<protein>
    <submittedName>
        <fullName evidence="2">Uncharacterized protein</fullName>
    </submittedName>
</protein>
<dbReference type="Proteomes" id="UP000501600">
    <property type="component" value="Chromosome"/>
</dbReference>
<proteinExistence type="predicted"/>
<organism evidence="2 3">
    <name type="scientific">Parasphingorhabdus halotolerans</name>
    <dbReference type="NCBI Taxonomy" id="2725558"/>
    <lineage>
        <taxon>Bacteria</taxon>
        <taxon>Pseudomonadati</taxon>
        <taxon>Pseudomonadota</taxon>
        <taxon>Alphaproteobacteria</taxon>
        <taxon>Sphingomonadales</taxon>
        <taxon>Sphingomonadaceae</taxon>
        <taxon>Parasphingorhabdus</taxon>
    </lineage>
</organism>
<name>A0A6H2DRK3_9SPHN</name>
<dbReference type="EMBL" id="CP051217">
    <property type="protein sequence ID" value="QJB70391.1"/>
    <property type="molecule type" value="Genomic_DNA"/>
</dbReference>
<evidence type="ECO:0000313" key="3">
    <source>
        <dbReference type="Proteomes" id="UP000501600"/>
    </source>
</evidence>
<dbReference type="AlphaFoldDB" id="A0A6H2DRK3"/>
<feature type="chain" id="PRO_5026103580" evidence="1">
    <location>
        <begin position="22"/>
        <end position="171"/>
    </location>
</feature>
<keyword evidence="1" id="KW-0732">Signal</keyword>
<evidence type="ECO:0000256" key="1">
    <source>
        <dbReference type="SAM" id="SignalP"/>
    </source>
</evidence>
<accession>A0A6H2DRK3</accession>
<keyword evidence="3" id="KW-1185">Reference proteome</keyword>
<dbReference type="KEGG" id="phao:HF685_14885"/>
<dbReference type="RefSeq" id="WP_168820671.1">
    <property type="nucleotide sequence ID" value="NZ_CP051217.1"/>
</dbReference>